<evidence type="ECO:0000313" key="1">
    <source>
        <dbReference type="EMBL" id="MWB96546.1"/>
    </source>
</evidence>
<accession>A0A6I4NQ28</accession>
<dbReference type="InterPro" id="IPR010133">
    <property type="entry name" value="Bacteriocin_signal_seq"/>
</dbReference>
<evidence type="ECO:0000313" key="2">
    <source>
        <dbReference type="Proteomes" id="UP000471501"/>
    </source>
</evidence>
<dbReference type="EMBL" id="WSTB01000015">
    <property type="protein sequence ID" value="MWB96546.1"/>
    <property type="molecule type" value="Genomic_DNA"/>
</dbReference>
<sequence>MKKQNPNNKLAFNKVAVTELNENQLQNINGGTSIDGGGDTCTGCCCVQTLLLLV</sequence>
<protein>
    <submittedName>
        <fullName evidence="1">Bacteriocin</fullName>
    </submittedName>
</protein>
<dbReference type="NCBIfam" id="TIGR01847">
    <property type="entry name" value="bacteriocin_sig"/>
    <property type="match status" value="1"/>
</dbReference>
<dbReference type="InterPro" id="IPR058238">
    <property type="entry name" value="Lant_leader_dom"/>
</dbReference>
<comment type="caution">
    <text evidence="1">The sequence shown here is derived from an EMBL/GenBank/DDBJ whole genome shotgun (WGS) entry which is preliminary data.</text>
</comment>
<reference evidence="1 2" key="1">
    <citation type="submission" date="2019-12" db="EMBL/GenBank/DDBJ databases">
        <authorList>
            <person name="Kim Y.S."/>
        </authorList>
    </citation>
    <scope>NUCLEOTIDE SEQUENCE [LARGE SCALE GENOMIC DNA]</scope>
    <source>
        <strain evidence="1 2">GA093</strain>
    </source>
</reference>
<dbReference type="RefSeq" id="WP_160376439.1">
    <property type="nucleotide sequence ID" value="NZ_WSTB01000015.1"/>
</dbReference>
<dbReference type="AlphaFoldDB" id="A0A6I4NQ28"/>
<keyword evidence="2" id="KW-1185">Reference proteome</keyword>
<dbReference type="Proteomes" id="UP000471501">
    <property type="component" value="Unassembled WGS sequence"/>
</dbReference>
<gene>
    <name evidence="1" type="ORF">GON26_19450</name>
</gene>
<name>A0A6I4NQ28_9FLAO</name>
<proteinExistence type="predicted"/>
<organism evidence="1 2">
    <name type="scientific">Flavobacterium hydrocarbonoxydans</name>
    <dbReference type="NCBI Taxonomy" id="2683249"/>
    <lineage>
        <taxon>Bacteria</taxon>
        <taxon>Pseudomonadati</taxon>
        <taxon>Bacteroidota</taxon>
        <taxon>Flavobacteriia</taxon>
        <taxon>Flavobacteriales</taxon>
        <taxon>Flavobacteriaceae</taxon>
        <taxon>Flavobacterium</taxon>
    </lineage>
</organism>
<dbReference type="NCBIfam" id="NF038153">
    <property type="entry name" value="lant_leader_L1a"/>
    <property type="match status" value="1"/>
</dbReference>